<reference evidence="2" key="1">
    <citation type="submission" date="2020-06" db="EMBL/GenBank/DDBJ databases">
        <title>Haloterrigena sp. nov., an extremely halophilic archaeon isolated from a saline sediment.</title>
        <authorList>
            <person name="Liu B.-B."/>
        </authorList>
    </citation>
    <scope>NUCLEOTIDE SEQUENCE</scope>
    <source>
        <strain evidence="2">SYSU A121-1</strain>
    </source>
</reference>
<dbReference type="RefSeq" id="WP_174702002.1">
    <property type="nucleotide sequence ID" value="NZ_JABURA010000001.1"/>
</dbReference>
<dbReference type="OrthoDB" id="229248at2157"/>
<dbReference type="Proteomes" id="UP000728647">
    <property type="component" value="Unassembled WGS sequence"/>
</dbReference>
<accession>A0A8J8GN64</accession>
<dbReference type="AlphaFoldDB" id="A0A8J8GN64"/>
<comment type="caution">
    <text evidence="2">The sequence shown here is derived from an EMBL/GenBank/DDBJ whole genome shotgun (WGS) entry which is preliminary data.</text>
</comment>
<feature type="compositionally biased region" description="Basic and acidic residues" evidence="1">
    <location>
        <begin position="164"/>
        <end position="175"/>
    </location>
</feature>
<name>A0A8J8GN64_9EURY</name>
<organism evidence="2 3">
    <name type="scientific">Haloterrigena gelatinilytica</name>
    <dbReference type="NCBI Taxonomy" id="2741724"/>
    <lineage>
        <taxon>Archaea</taxon>
        <taxon>Methanobacteriati</taxon>
        <taxon>Methanobacteriota</taxon>
        <taxon>Stenosarchaea group</taxon>
        <taxon>Halobacteria</taxon>
        <taxon>Halobacteriales</taxon>
        <taxon>Natrialbaceae</taxon>
        <taxon>Haloterrigena</taxon>
    </lineage>
</organism>
<evidence type="ECO:0000256" key="1">
    <source>
        <dbReference type="SAM" id="MobiDB-lite"/>
    </source>
</evidence>
<sequence length="175" mass="18756">MSPGFTDDDVDKRVETADGDSIGVVRMTDADTAYVDLESGAIESIKAVLDWDGDAEEVVPIDADDVRDVESDAIRLERDVSAGSESAEGTDPVIERDETTVHEDTGSEQRGMGPETGDSPNEKTAAEGEGRSGTALEPETDEMTESGAERHPDDDGQPPQGDRTVTKERGEEEDR</sequence>
<gene>
    <name evidence="2" type="ORF">HT576_10575</name>
</gene>
<protein>
    <submittedName>
        <fullName evidence="2">Uncharacterized protein</fullName>
    </submittedName>
</protein>
<feature type="region of interest" description="Disordered" evidence="1">
    <location>
        <begin position="75"/>
        <end position="175"/>
    </location>
</feature>
<feature type="compositionally biased region" description="Basic and acidic residues" evidence="1">
    <location>
        <begin position="93"/>
        <end position="107"/>
    </location>
</feature>
<feature type="compositionally biased region" description="Basic and acidic residues" evidence="1">
    <location>
        <begin position="120"/>
        <end position="130"/>
    </location>
</feature>
<dbReference type="EMBL" id="JABURA010000001">
    <property type="protein sequence ID" value="NUB91462.1"/>
    <property type="molecule type" value="Genomic_DNA"/>
</dbReference>
<evidence type="ECO:0000313" key="2">
    <source>
        <dbReference type="EMBL" id="NUB91462.1"/>
    </source>
</evidence>
<proteinExistence type="predicted"/>
<evidence type="ECO:0000313" key="3">
    <source>
        <dbReference type="Proteomes" id="UP000728647"/>
    </source>
</evidence>